<evidence type="ECO:0000256" key="8">
    <source>
        <dbReference type="ARBA" id="ARBA00044464"/>
    </source>
</evidence>
<evidence type="ECO:0000313" key="11">
    <source>
        <dbReference type="Proteomes" id="UP000232323"/>
    </source>
</evidence>
<evidence type="ECO:0000256" key="1">
    <source>
        <dbReference type="ARBA" id="ARBA00004128"/>
    </source>
</evidence>
<proteinExistence type="inferred from homology"/>
<dbReference type="EMBL" id="BEGY01000053">
    <property type="protein sequence ID" value="GAX80475.1"/>
    <property type="molecule type" value="Genomic_DNA"/>
</dbReference>
<feature type="transmembrane region" description="Helical" evidence="9">
    <location>
        <begin position="32"/>
        <end position="53"/>
    </location>
</feature>
<feature type="transmembrane region" description="Helical" evidence="9">
    <location>
        <begin position="59"/>
        <end position="78"/>
    </location>
</feature>
<comment type="similarity">
    <text evidence="2">Belongs to the CCC1 family.</text>
</comment>
<evidence type="ECO:0000256" key="9">
    <source>
        <dbReference type="SAM" id="Phobius"/>
    </source>
</evidence>
<dbReference type="GO" id="GO:0005774">
    <property type="term" value="C:vacuolar membrane"/>
    <property type="evidence" value="ECO:0007669"/>
    <property type="project" value="UniProtKB-SubCell"/>
</dbReference>
<dbReference type="STRING" id="1157962.A0A250XBL8"/>
<keyword evidence="3" id="KW-0406">Ion transport</keyword>
<keyword evidence="4" id="KW-0926">Vacuole</keyword>
<dbReference type="GO" id="GO:0006826">
    <property type="term" value="P:iron ion transport"/>
    <property type="evidence" value="ECO:0007669"/>
    <property type="project" value="UniProtKB-KW"/>
</dbReference>
<keyword evidence="5 9" id="KW-0812">Transmembrane</keyword>
<evidence type="ECO:0000256" key="2">
    <source>
        <dbReference type="ARBA" id="ARBA00007049"/>
    </source>
</evidence>
<comment type="catalytic activity">
    <reaction evidence="8">
        <text>Fe(2+)(in) = Fe(2+)(out)</text>
        <dbReference type="Rhea" id="RHEA:28486"/>
        <dbReference type="ChEBI" id="CHEBI:29033"/>
    </reaction>
    <physiologicalReaction direction="left-to-right" evidence="8">
        <dbReference type="Rhea" id="RHEA:28487"/>
    </physiologicalReaction>
</comment>
<comment type="subcellular location">
    <subcellularLocation>
        <location evidence="1">Vacuole membrane</location>
        <topology evidence="1">Multi-pass membrane protein</topology>
    </subcellularLocation>
</comment>
<reference evidence="10 11" key="1">
    <citation type="submission" date="2017-08" db="EMBL/GenBank/DDBJ databases">
        <title>Acidophilic green algal genome provides insights into adaptation to an acidic environment.</title>
        <authorList>
            <person name="Hirooka S."/>
            <person name="Hirose Y."/>
            <person name="Kanesaki Y."/>
            <person name="Higuchi S."/>
            <person name="Fujiwara T."/>
            <person name="Onuma R."/>
            <person name="Era A."/>
            <person name="Ohbayashi R."/>
            <person name="Uzuka A."/>
            <person name="Nozaki H."/>
            <person name="Yoshikawa H."/>
            <person name="Miyagishima S.Y."/>
        </authorList>
    </citation>
    <scope>NUCLEOTIDE SEQUENCE [LARGE SCALE GENOMIC DNA]</scope>
    <source>
        <strain evidence="10 11">NIES-2499</strain>
    </source>
</reference>
<dbReference type="Pfam" id="PF01988">
    <property type="entry name" value="VIT1"/>
    <property type="match status" value="1"/>
</dbReference>
<comment type="caution">
    <text evidence="10">The sequence shown here is derived from an EMBL/GenBank/DDBJ whole genome shotgun (WGS) entry which is preliminary data.</text>
</comment>
<evidence type="ECO:0000256" key="5">
    <source>
        <dbReference type="ARBA" id="ARBA00022692"/>
    </source>
</evidence>
<sequence length="249" mass="25913">MPEHDAEADVKEVLIEEDEHVHYSQRSPWLRAFVLGALDGLVSVACTILGVSGGNSSLALMRLAGISAWIACAMAMAAGEYISVSSQKDCEEADIQKEREIQAQGPEARAHELEELACIYENRGLDPILARKVAEELTAHDVILAHARDELGIDMDDMSDPYQAALVSAIACTLGAAIPLLAGAFVTDDNTRIGAVVGATAAGCALFGVTASALGGAGIVKGCLRVLIGGSLSMGITYGIGRAFGTTIN</sequence>
<dbReference type="InterPro" id="IPR008217">
    <property type="entry name" value="Ccc1_fam"/>
</dbReference>
<feature type="transmembrane region" description="Helical" evidence="9">
    <location>
        <begin position="193"/>
        <end position="214"/>
    </location>
</feature>
<accession>A0A250XBL8</accession>
<dbReference type="CDD" id="cd02432">
    <property type="entry name" value="Nodulin-21_like_1"/>
    <property type="match status" value="1"/>
</dbReference>
<protein>
    <submittedName>
        <fullName evidence="10">Uncharacterized protein</fullName>
    </submittedName>
</protein>
<evidence type="ECO:0000256" key="6">
    <source>
        <dbReference type="ARBA" id="ARBA00022989"/>
    </source>
</evidence>
<dbReference type="PANTHER" id="PTHR31851">
    <property type="entry name" value="FE(2+)/MN(2+) TRANSPORTER PCL1"/>
    <property type="match status" value="1"/>
</dbReference>
<keyword evidence="6 9" id="KW-1133">Transmembrane helix</keyword>
<feature type="transmembrane region" description="Helical" evidence="9">
    <location>
        <begin position="164"/>
        <end position="187"/>
    </location>
</feature>
<keyword evidence="3" id="KW-0813">Transport</keyword>
<name>A0A250XBL8_9CHLO</name>
<evidence type="ECO:0000313" key="10">
    <source>
        <dbReference type="EMBL" id="GAX80475.1"/>
    </source>
</evidence>
<dbReference type="GO" id="GO:0005384">
    <property type="term" value="F:manganese ion transmembrane transporter activity"/>
    <property type="evidence" value="ECO:0007669"/>
    <property type="project" value="InterPro"/>
</dbReference>
<evidence type="ECO:0000256" key="4">
    <source>
        <dbReference type="ARBA" id="ARBA00022554"/>
    </source>
</evidence>
<keyword evidence="11" id="KW-1185">Reference proteome</keyword>
<dbReference type="AlphaFoldDB" id="A0A250XBL8"/>
<dbReference type="GO" id="GO:0030026">
    <property type="term" value="P:intracellular manganese ion homeostasis"/>
    <property type="evidence" value="ECO:0007669"/>
    <property type="project" value="InterPro"/>
</dbReference>
<evidence type="ECO:0000256" key="3">
    <source>
        <dbReference type="ARBA" id="ARBA00022496"/>
    </source>
</evidence>
<gene>
    <name evidence="10" type="ORF">CEUSTIGMA_g7914.t1</name>
</gene>
<organism evidence="10 11">
    <name type="scientific">Chlamydomonas eustigma</name>
    <dbReference type="NCBI Taxonomy" id="1157962"/>
    <lineage>
        <taxon>Eukaryota</taxon>
        <taxon>Viridiplantae</taxon>
        <taxon>Chlorophyta</taxon>
        <taxon>core chlorophytes</taxon>
        <taxon>Chlorophyceae</taxon>
        <taxon>CS clade</taxon>
        <taxon>Chlamydomonadales</taxon>
        <taxon>Chlamydomonadaceae</taxon>
        <taxon>Chlamydomonas</taxon>
    </lineage>
</organism>
<keyword evidence="3" id="KW-0408">Iron</keyword>
<feature type="transmembrane region" description="Helical" evidence="9">
    <location>
        <begin position="226"/>
        <end position="245"/>
    </location>
</feature>
<keyword evidence="7 9" id="KW-0472">Membrane</keyword>
<dbReference type="Proteomes" id="UP000232323">
    <property type="component" value="Unassembled WGS sequence"/>
</dbReference>
<dbReference type="OrthoDB" id="73465at2759"/>
<evidence type="ECO:0000256" key="7">
    <source>
        <dbReference type="ARBA" id="ARBA00023136"/>
    </source>
</evidence>
<keyword evidence="3" id="KW-0410">Iron transport</keyword>